<dbReference type="InterPro" id="IPR028978">
    <property type="entry name" value="Chorismate_lyase_/UTRA_dom_sf"/>
</dbReference>
<sequence>MHALPDTLTSGSLRTDRLSQGVYGLCELLRERIRAGHYGEEGRLPSEFVLIRELGVSRTRLRAALEILRNEGTLTRKRGHGTFASGRRLVHRPRRVRGFAATVAARHLTVTREVLSASTWAMDPLTADDFGVAPGTPMHVVERLTRLDGEPFSLGAYVVRGDLAPDLLTQEFRGLDMRDWLAASSVVPLTSVDVTVEAVAADARAAAYLRCAEGSPLLRMNRHFLVSDDELLAFGSATMRGDRFVYQAARQPLDLAAERSQGKVSSP</sequence>
<dbReference type="OrthoDB" id="7363114at2"/>
<evidence type="ECO:0000256" key="1">
    <source>
        <dbReference type="ARBA" id="ARBA00023015"/>
    </source>
</evidence>
<dbReference type="SUPFAM" id="SSF64288">
    <property type="entry name" value="Chorismate lyase-like"/>
    <property type="match status" value="1"/>
</dbReference>
<dbReference type="InterPro" id="IPR036388">
    <property type="entry name" value="WH-like_DNA-bd_sf"/>
</dbReference>
<dbReference type="RefSeq" id="WP_115851133.1">
    <property type="nucleotide sequence ID" value="NZ_QTUC01000001.1"/>
</dbReference>
<reference evidence="5 6" key="1">
    <citation type="submission" date="2018-08" db="EMBL/GenBank/DDBJ databases">
        <title>Sequencing the genomes of 1000 actinobacteria strains.</title>
        <authorList>
            <person name="Klenk H.-P."/>
        </authorList>
    </citation>
    <scope>NUCLEOTIDE SEQUENCE [LARGE SCALE GENOMIC DNA]</scope>
    <source>
        <strain evidence="5 6">DSM 22891</strain>
    </source>
</reference>
<dbReference type="Gene3D" id="3.40.1410.10">
    <property type="entry name" value="Chorismate lyase-like"/>
    <property type="match status" value="1"/>
</dbReference>
<dbReference type="GO" id="GO:0003700">
    <property type="term" value="F:DNA-binding transcription factor activity"/>
    <property type="evidence" value="ECO:0007669"/>
    <property type="project" value="InterPro"/>
</dbReference>
<dbReference type="Pfam" id="PF07702">
    <property type="entry name" value="UTRA"/>
    <property type="match status" value="1"/>
</dbReference>
<dbReference type="InterPro" id="IPR000524">
    <property type="entry name" value="Tscrpt_reg_HTH_GntR"/>
</dbReference>
<name>A0A3D9V7F6_THECX</name>
<dbReference type="Gene3D" id="1.10.10.10">
    <property type="entry name" value="Winged helix-like DNA-binding domain superfamily/Winged helix DNA-binding domain"/>
    <property type="match status" value="1"/>
</dbReference>
<comment type="caution">
    <text evidence="5">The sequence shown here is derived from an EMBL/GenBank/DDBJ whole genome shotgun (WGS) entry which is preliminary data.</text>
</comment>
<dbReference type="Proteomes" id="UP000256485">
    <property type="component" value="Unassembled WGS sequence"/>
</dbReference>
<dbReference type="SUPFAM" id="SSF46785">
    <property type="entry name" value="Winged helix' DNA-binding domain"/>
    <property type="match status" value="1"/>
</dbReference>
<dbReference type="InterPro" id="IPR036390">
    <property type="entry name" value="WH_DNA-bd_sf"/>
</dbReference>
<keyword evidence="1" id="KW-0805">Transcription regulation</keyword>
<dbReference type="InterPro" id="IPR011663">
    <property type="entry name" value="UTRA"/>
</dbReference>
<dbReference type="GO" id="GO:0003677">
    <property type="term" value="F:DNA binding"/>
    <property type="evidence" value="ECO:0007669"/>
    <property type="project" value="UniProtKB-KW"/>
</dbReference>
<keyword evidence="2" id="KW-0238">DNA-binding</keyword>
<evidence type="ECO:0000313" key="5">
    <source>
        <dbReference type="EMBL" id="REF37728.1"/>
    </source>
</evidence>
<dbReference type="SMART" id="SM00866">
    <property type="entry name" value="UTRA"/>
    <property type="match status" value="1"/>
</dbReference>
<proteinExistence type="predicted"/>
<dbReference type="EMBL" id="QTUC01000001">
    <property type="protein sequence ID" value="REF37728.1"/>
    <property type="molecule type" value="Genomic_DNA"/>
</dbReference>
<keyword evidence="6" id="KW-1185">Reference proteome</keyword>
<evidence type="ECO:0000259" key="4">
    <source>
        <dbReference type="PROSITE" id="PS50949"/>
    </source>
</evidence>
<dbReference type="PROSITE" id="PS50949">
    <property type="entry name" value="HTH_GNTR"/>
    <property type="match status" value="1"/>
</dbReference>
<dbReference type="InterPro" id="IPR050679">
    <property type="entry name" value="Bact_HTH_transcr_reg"/>
</dbReference>
<protein>
    <submittedName>
        <fullName evidence="5">GntR family transcriptional regulator</fullName>
    </submittedName>
</protein>
<dbReference type="PRINTS" id="PR00035">
    <property type="entry name" value="HTHGNTR"/>
</dbReference>
<dbReference type="SMART" id="SM00345">
    <property type="entry name" value="HTH_GNTR"/>
    <property type="match status" value="1"/>
</dbReference>
<keyword evidence="3" id="KW-0804">Transcription</keyword>
<organism evidence="5 6">
    <name type="scientific">Thermasporomyces composti</name>
    <dbReference type="NCBI Taxonomy" id="696763"/>
    <lineage>
        <taxon>Bacteria</taxon>
        <taxon>Bacillati</taxon>
        <taxon>Actinomycetota</taxon>
        <taxon>Actinomycetes</taxon>
        <taxon>Propionibacteriales</taxon>
        <taxon>Nocardioidaceae</taxon>
        <taxon>Thermasporomyces</taxon>
    </lineage>
</organism>
<dbReference type="PANTHER" id="PTHR44846:SF16">
    <property type="entry name" value="TRANSCRIPTIONAL REGULATOR PHNF-RELATED"/>
    <property type="match status" value="1"/>
</dbReference>
<feature type="domain" description="HTH gntR-type" evidence="4">
    <location>
        <begin position="19"/>
        <end position="87"/>
    </location>
</feature>
<dbReference type="Pfam" id="PF00392">
    <property type="entry name" value="GntR"/>
    <property type="match status" value="1"/>
</dbReference>
<dbReference type="PANTHER" id="PTHR44846">
    <property type="entry name" value="MANNOSYL-D-GLYCERATE TRANSPORT/METABOLISM SYSTEM REPRESSOR MNGR-RELATED"/>
    <property type="match status" value="1"/>
</dbReference>
<gene>
    <name evidence="5" type="ORF">DFJ64_3181</name>
</gene>
<dbReference type="AlphaFoldDB" id="A0A3D9V7F6"/>
<evidence type="ECO:0000256" key="3">
    <source>
        <dbReference type="ARBA" id="ARBA00023163"/>
    </source>
</evidence>
<evidence type="ECO:0000256" key="2">
    <source>
        <dbReference type="ARBA" id="ARBA00023125"/>
    </source>
</evidence>
<evidence type="ECO:0000313" key="6">
    <source>
        <dbReference type="Proteomes" id="UP000256485"/>
    </source>
</evidence>
<accession>A0A3D9V7F6</accession>
<dbReference type="CDD" id="cd07377">
    <property type="entry name" value="WHTH_GntR"/>
    <property type="match status" value="1"/>
</dbReference>